<keyword evidence="5" id="KW-1185">Reference proteome</keyword>
<accession>A0A8J3Q3R8</accession>
<evidence type="ECO:0000256" key="1">
    <source>
        <dbReference type="ARBA" id="ARBA00023125"/>
    </source>
</evidence>
<reference evidence="4" key="1">
    <citation type="submission" date="2021-01" db="EMBL/GenBank/DDBJ databases">
        <title>Whole genome shotgun sequence of Rhizocola hellebori NBRC 109834.</title>
        <authorList>
            <person name="Komaki H."/>
            <person name="Tamura T."/>
        </authorList>
    </citation>
    <scope>NUCLEOTIDE SEQUENCE</scope>
    <source>
        <strain evidence="4">NBRC 109834</strain>
    </source>
</reference>
<proteinExistence type="inferred from homology"/>
<keyword evidence="1 2" id="KW-0238">DNA-binding</keyword>
<dbReference type="SUPFAM" id="SSF50249">
    <property type="entry name" value="Nucleic acid-binding proteins"/>
    <property type="match status" value="1"/>
</dbReference>
<dbReference type="Pfam" id="PF00436">
    <property type="entry name" value="SSB"/>
    <property type="match status" value="1"/>
</dbReference>
<dbReference type="Proteomes" id="UP000612899">
    <property type="component" value="Unassembled WGS sequence"/>
</dbReference>
<dbReference type="AlphaFoldDB" id="A0A8J3Q3R8"/>
<dbReference type="PANTHER" id="PTHR10302:SF27">
    <property type="entry name" value="SINGLE-STRANDED DNA-BINDING PROTEIN"/>
    <property type="match status" value="1"/>
</dbReference>
<dbReference type="PROSITE" id="PS50935">
    <property type="entry name" value="SSB"/>
    <property type="match status" value="1"/>
</dbReference>
<dbReference type="GO" id="GO:0009295">
    <property type="term" value="C:nucleoid"/>
    <property type="evidence" value="ECO:0007669"/>
    <property type="project" value="TreeGrafter"/>
</dbReference>
<organism evidence="4 5">
    <name type="scientific">Rhizocola hellebori</name>
    <dbReference type="NCBI Taxonomy" id="1392758"/>
    <lineage>
        <taxon>Bacteria</taxon>
        <taxon>Bacillati</taxon>
        <taxon>Actinomycetota</taxon>
        <taxon>Actinomycetes</taxon>
        <taxon>Micromonosporales</taxon>
        <taxon>Micromonosporaceae</taxon>
        <taxon>Rhizocola</taxon>
    </lineage>
</organism>
<dbReference type="RefSeq" id="WP_203907305.1">
    <property type="nucleotide sequence ID" value="NZ_BONY01000007.1"/>
</dbReference>
<dbReference type="Gene3D" id="2.40.50.140">
    <property type="entry name" value="Nucleic acid-binding proteins"/>
    <property type="match status" value="1"/>
</dbReference>
<name>A0A8J3Q3R8_9ACTN</name>
<gene>
    <name evidence="4" type="primary">ssb_1</name>
    <name evidence="4" type="ORF">Rhe02_14600</name>
</gene>
<dbReference type="GO" id="GO:0003697">
    <property type="term" value="F:single-stranded DNA binding"/>
    <property type="evidence" value="ECO:0007669"/>
    <property type="project" value="UniProtKB-UniRule"/>
</dbReference>
<dbReference type="InterPro" id="IPR000424">
    <property type="entry name" value="Primosome_PriB/ssb"/>
</dbReference>
<evidence type="ECO:0000313" key="5">
    <source>
        <dbReference type="Proteomes" id="UP000612899"/>
    </source>
</evidence>
<evidence type="ECO:0000313" key="4">
    <source>
        <dbReference type="EMBL" id="GIH03393.1"/>
    </source>
</evidence>
<dbReference type="EMBL" id="BONY01000007">
    <property type="protein sequence ID" value="GIH03393.1"/>
    <property type="molecule type" value="Genomic_DNA"/>
</dbReference>
<protein>
    <recommendedName>
        <fullName evidence="2 3">Single-stranded DNA-binding protein</fullName>
        <shortName evidence="2">SSB</shortName>
    </recommendedName>
</protein>
<dbReference type="PANTHER" id="PTHR10302">
    <property type="entry name" value="SINGLE-STRANDED DNA-BINDING PROTEIN"/>
    <property type="match status" value="1"/>
</dbReference>
<sequence>MSNETVLTMVGNLTGEPDLRFLPNGAACCKFTVASTPRVYDKASGEYRDGESLFMNCTAWRELAEHAAESLAKGMRVVVVGRLRLSKWETDDGEKRSMYQLDVEEVAPSLRFATAKVAKMSRSKGDGFLPTNVPDDAWDTATSTRPLVAA</sequence>
<dbReference type="NCBIfam" id="TIGR00621">
    <property type="entry name" value="ssb"/>
    <property type="match status" value="1"/>
</dbReference>
<evidence type="ECO:0000256" key="2">
    <source>
        <dbReference type="HAMAP-Rule" id="MF_00984"/>
    </source>
</evidence>
<dbReference type="GO" id="GO:0006260">
    <property type="term" value="P:DNA replication"/>
    <property type="evidence" value="ECO:0007669"/>
    <property type="project" value="InterPro"/>
</dbReference>
<comment type="subunit">
    <text evidence="2">Homotetramer.</text>
</comment>
<comment type="caution">
    <text evidence="4">The sequence shown here is derived from an EMBL/GenBank/DDBJ whole genome shotgun (WGS) entry which is preliminary data.</text>
</comment>
<evidence type="ECO:0000256" key="3">
    <source>
        <dbReference type="RuleBase" id="RU000524"/>
    </source>
</evidence>
<dbReference type="InterPro" id="IPR011344">
    <property type="entry name" value="ssDNA-bd"/>
</dbReference>
<dbReference type="HAMAP" id="MF_00984">
    <property type="entry name" value="SSB"/>
    <property type="match status" value="1"/>
</dbReference>
<comment type="caution">
    <text evidence="2">Lacks conserved residue(s) required for the propagation of feature annotation.</text>
</comment>
<dbReference type="InterPro" id="IPR012340">
    <property type="entry name" value="NA-bd_OB-fold"/>
</dbReference>
<dbReference type="CDD" id="cd04496">
    <property type="entry name" value="SSB_OBF"/>
    <property type="match status" value="1"/>
</dbReference>